<evidence type="ECO:0000313" key="3">
    <source>
        <dbReference type="Proteomes" id="UP000799324"/>
    </source>
</evidence>
<feature type="compositionally biased region" description="Low complexity" evidence="1">
    <location>
        <begin position="192"/>
        <end position="206"/>
    </location>
</feature>
<feature type="compositionally biased region" description="Polar residues" evidence="1">
    <location>
        <begin position="80"/>
        <end position="89"/>
    </location>
</feature>
<dbReference type="AlphaFoldDB" id="A0A6A6T491"/>
<sequence>MSSRGQKVTTDPASKQEIPEAVGVVTSDSLAAESSAFGEGNPKAATSKQPSRSTTTNNTDTSGATKLDPAPDAEAREAQQGWSESSQLNAGKGLGKEAGVGPTYATTTSSGGDSTSATGGVPGTDSSSGSSGVPIAPTGGYAAHRDPSELKPKGKNITEGGFDADAPNASGTTEIGTDKDPGRVAEQNYQLRDAQPGGDAGAGPRQSGVTGTTAYDALSAEKEA</sequence>
<evidence type="ECO:0000256" key="1">
    <source>
        <dbReference type="SAM" id="MobiDB-lite"/>
    </source>
</evidence>
<feature type="compositionally biased region" description="Basic and acidic residues" evidence="1">
    <location>
        <begin position="143"/>
        <end position="152"/>
    </location>
</feature>
<dbReference type="OrthoDB" id="5383057at2759"/>
<feature type="region of interest" description="Disordered" evidence="1">
    <location>
        <begin position="1"/>
        <end position="224"/>
    </location>
</feature>
<evidence type="ECO:0000313" key="2">
    <source>
        <dbReference type="EMBL" id="KAF2654590.1"/>
    </source>
</evidence>
<keyword evidence="3" id="KW-1185">Reference proteome</keyword>
<dbReference type="Proteomes" id="UP000799324">
    <property type="component" value="Unassembled WGS sequence"/>
</dbReference>
<organism evidence="2 3">
    <name type="scientific">Lophiostoma macrostomum CBS 122681</name>
    <dbReference type="NCBI Taxonomy" id="1314788"/>
    <lineage>
        <taxon>Eukaryota</taxon>
        <taxon>Fungi</taxon>
        <taxon>Dikarya</taxon>
        <taxon>Ascomycota</taxon>
        <taxon>Pezizomycotina</taxon>
        <taxon>Dothideomycetes</taxon>
        <taxon>Pleosporomycetidae</taxon>
        <taxon>Pleosporales</taxon>
        <taxon>Lophiostomataceae</taxon>
        <taxon>Lophiostoma</taxon>
    </lineage>
</organism>
<name>A0A6A6T491_9PLEO</name>
<feature type="compositionally biased region" description="Polar residues" evidence="1">
    <location>
        <begin position="1"/>
        <end position="13"/>
    </location>
</feature>
<feature type="compositionally biased region" description="Low complexity" evidence="1">
    <location>
        <begin position="103"/>
        <end position="119"/>
    </location>
</feature>
<feature type="compositionally biased region" description="Low complexity" evidence="1">
    <location>
        <begin position="53"/>
        <end position="62"/>
    </location>
</feature>
<dbReference type="EMBL" id="MU004361">
    <property type="protein sequence ID" value="KAF2654590.1"/>
    <property type="molecule type" value="Genomic_DNA"/>
</dbReference>
<gene>
    <name evidence="2" type="ORF">K491DRAFT_659738</name>
</gene>
<proteinExistence type="predicted"/>
<reference evidence="2" key="1">
    <citation type="journal article" date="2020" name="Stud. Mycol.">
        <title>101 Dothideomycetes genomes: a test case for predicting lifestyles and emergence of pathogens.</title>
        <authorList>
            <person name="Haridas S."/>
            <person name="Albert R."/>
            <person name="Binder M."/>
            <person name="Bloem J."/>
            <person name="Labutti K."/>
            <person name="Salamov A."/>
            <person name="Andreopoulos B."/>
            <person name="Baker S."/>
            <person name="Barry K."/>
            <person name="Bills G."/>
            <person name="Bluhm B."/>
            <person name="Cannon C."/>
            <person name="Castanera R."/>
            <person name="Culley D."/>
            <person name="Daum C."/>
            <person name="Ezra D."/>
            <person name="Gonzalez J."/>
            <person name="Henrissat B."/>
            <person name="Kuo A."/>
            <person name="Liang C."/>
            <person name="Lipzen A."/>
            <person name="Lutzoni F."/>
            <person name="Magnuson J."/>
            <person name="Mondo S."/>
            <person name="Nolan M."/>
            <person name="Ohm R."/>
            <person name="Pangilinan J."/>
            <person name="Park H.-J."/>
            <person name="Ramirez L."/>
            <person name="Alfaro M."/>
            <person name="Sun H."/>
            <person name="Tritt A."/>
            <person name="Yoshinaga Y."/>
            <person name="Zwiers L.-H."/>
            <person name="Turgeon B."/>
            <person name="Goodwin S."/>
            <person name="Spatafora J."/>
            <person name="Crous P."/>
            <person name="Grigoriev I."/>
        </authorList>
    </citation>
    <scope>NUCLEOTIDE SEQUENCE</scope>
    <source>
        <strain evidence="2">CBS 122681</strain>
    </source>
</reference>
<protein>
    <submittedName>
        <fullName evidence="2">Uncharacterized protein</fullName>
    </submittedName>
</protein>
<accession>A0A6A6T491</accession>